<feature type="repeat" description="WD" evidence="3">
    <location>
        <begin position="450"/>
        <end position="489"/>
    </location>
</feature>
<dbReference type="SMART" id="SM00320">
    <property type="entry name" value="WD40"/>
    <property type="match status" value="9"/>
</dbReference>
<proteinExistence type="predicted"/>
<dbReference type="InterPro" id="IPR036322">
    <property type="entry name" value="WD40_repeat_dom_sf"/>
</dbReference>
<feature type="repeat" description="WD" evidence="3">
    <location>
        <begin position="633"/>
        <end position="658"/>
    </location>
</feature>
<comment type="caution">
    <text evidence="6">The sequence shown here is derived from an EMBL/GenBank/DDBJ whole genome shotgun (WGS) entry which is preliminary data.</text>
</comment>
<dbReference type="AlphaFoldDB" id="A0A5A8CXE1"/>
<dbReference type="InterPro" id="IPR001680">
    <property type="entry name" value="WD40_rpt"/>
</dbReference>
<reference evidence="6 7" key="1">
    <citation type="submission" date="2019-07" db="EMBL/GenBank/DDBJ databases">
        <title>Genomes of Cafeteria roenbergensis.</title>
        <authorList>
            <person name="Fischer M.G."/>
            <person name="Hackl T."/>
            <person name="Roman M."/>
        </authorList>
    </citation>
    <scope>NUCLEOTIDE SEQUENCE [LARGE SCALE GENOMIC DNA]</scope>
    <source>
        <strain evidence="6 7">BVI</strain>
    </source>
</reference>
<evidence type="ECO:0000259" key="5">
    <source>
        <dbReference type="Pfam" id="PF12894"/>
    </source>
</evidence>
<dbReference type="Gene3D" id="2.130.10.10">
    <property type="entry name" value="YVTN repeat-like/Quinoprotein amine dehydrogenase"/>
    <property type="match status" value="4"/>
</dbReference>
<accession>A0A5A8CXE1</accession>
<feature type="repeat" description="WD" evidence="3">
    <location>
        <begin position="345"/>
        <end position="387"/>
    </location>
</feature>
<evidence type="ECO:0000313" key="7">
    <source>
        <dbReference type="Proteomes" id="UP000323011"/>
    </source>
</evidence>
<dbReference type="SUPFAM" id="SSF50978">
    <property type="entry name" value="WD40 repeat-like"/>
    <property type="match status" value="2"/>
</dbReference>
<keyword evidence="7" id="KW-1185">Reference proteome</keyword>
<sequence>MAEVLPSPLELEHVIGYTGHHHAVALCNPLDDTGYITCLGCFVVFEDATDPHKQEFLEAHDGEVSSLAVCGVGGLLASGQAGSARVASGDAPVVVWDLKSRERVYDLFALRGGVEHLAFAPDGRFLAAAGSDGQLAVWDMQTGEQVAGVASERRVETLCWGAVDTAGRRPSYPLFVARAGAVRRMLLAHDMRKMGYGVTATDMPTPSGGFARTYSASAVDASGQSLLLGSTAGDLVVFSTVTGLFRAAFAVCSGGVHALCTVPASPDAPEGGVFVGGGDGTVLRFAGADLDWVCEAEADGGVGGPVVALDLSAAGGWLLAGTSAGRLARVGVHPGETVLPVSVVEEAQTGPVTSVSFGAATSNRVASGSADGTICVWSLDDYSVVARCSPQRVAAAGSAAGIPGSSGTGAPVPAATCVALQEDSRTVLSGWSDGHIRCFSAETGAEQWRSVAHRGAVTALQSLSSFFVTGGADGRVCVWARDTNELLTQFGEHTREVLVVATDVDRAELLYTLGADRSLLRFDLRSERLVMAHRLPRATAARLSAMTQRRHGEKELITGGADGRVLCWDDAVADKPVQGTTTAEPIAGAVSRGQPVPVRAAAVSPTGRFVALALEDGAVRVLDAASLSVVAESRGHSQPVLCLAWSPDERQVVSGGQDCCMAVHNFFLAPEAGDSGDSGGSGEASGGDGGPSLAGREGRGSAAGAGRGNVDDFDAGRGNGQAAAARAGGASERPPLDPHGRGAGSGRGSGRAAVPMLDTRKAAAGATAAAGGAQPSDGWASGSVASAGGRSSGRGVQLPSLAGAGASGRRGSGRGSHRPGSAASGHTALW</sequence>
<evidence type="ECO:0000256" key="1">
    <source>
        <dbReference type="ARBA" id="ARBA00022574"/>
    </source>
</evidence>
<protein>
    <recommendedName>
        <fullName evidence="5">Anaphase-promoting complex subunit 4-like WD40 domain-containing protein</fullName>
    </recommendedName>
</protein>
<dbReference type="Pfam" id="PF00400">
    <property type="entry name" value="WD40"/>
    <property type="match status" value="3"/>
</dbReference>
<dbReference type="PROSITE" id="PS50082">
    <property type="entry name" value="WD_REPEATS_2"/>
    <property type="match status" value="4"/>
</dbReference>
<dbReference type="PANTHER" id="PTHR13720:SF53">
    <property type="entry name" value="ANAPHASE-PROMOTING COMPLEX SUBUNIT 4 WD40 DOMAIN-CONTAINING PROTEIN"/>
    <property type="match status" value="1"/>
</dbReference>
<evidence type="ECO:0000256" key="3">
    <source>
        <dbReference type="PROSITE-ProRule" id="PRU00221"/>
    </source>
</evidence>
<dbReference type="PROSITE" id="PS00678">
    <property type="entry name" value="WD_REPEATS_1"/>
    <property type="match status" value="1"/>
</dbReference>
<dbReference type="GO" id="GO:0005929">
    <property type="term" value="C:cilium"/>
    <property type="evidence" value="ECO:0007669"/>
    <property type="project" value="UniProtKB-ARBA"/>
</dbReference>
<feature type="region of interest" description="Disordered" evidence="4">
    <location>
        <begin position="767"/>
        <end position="830"/>
    </location>
</feature>
<feature type="repeat" description="WD" evidence="3">
    <location>
        <begin position="107"/>
        <end position="148"/>
    </location>
</feature>
<dbReference type="InterPro" id="IPR050630">
    <property type="entry name" value="WD_repeat_EMAP"/>
</dbReference>
<dbReference type="InterPro" id="IPR024977">
    <property type="entry name" value="Apc4-like_WD40_dom"/>
</dbReference>
<feature type="compositionally biased region" description="Gly residues" evidence="4">
    <location>
        <begin position="676"/>
        <end position="692"/>
    </location>
</feature>
<gene>
    <name evidence="6" type="ORF">FNF29_00950</name>
</gene>
<dbReference type="EMBL" id="VLTN01000003">
    <property type="protein sequence ID" value="KAA0156840.1"/>
    <property type="molecule type" value="Genomic_DNA"/>
</dbReference>
<name>A0A5A8CXE1_CAFRO</name>
<dbReference type="OMA" id="DWNLVGQ"/>
<feature type="compositionally biased region" description="Low complexity" evidence="4">
    <location>
        <begin position="818"/>
        <end position="830"/>
    </location>
</feature>
<dbReference type="InterPro" id="IPR015943">
    <property type="entry name" value="WD40/YVTN_repeat-like_dom_sf"/>
</dbReference>
<dbReference type="InterPro" id="IPR019775">
    <property type="entry name" value="WD40_repeat_CS"/>
</dbReference>
<dbReference type="Pfam" id="PF12894">
    <property type="entry name" value="ANAPC4_WD40"/>
    <property type="match status" value="1"/>
</dbReference>
<evidence type="ECO:0000256" key="4">
    <source>
        <dbReference type="SAM" id="MobiDB-lite"/>
    </source>
</evidence>
<evidence type="ECO:0000256" key="2">
    <source>
        <dbReference type="ARBA" id="ARBA00022737"/>
    </source>
</evidence>
<dbReference type="PANTHER" id="PTHR13720">
    <property type="entry name" value="WD-40 REPEAT PROTEIN"/>
    <property type="match status" value="1"/>
</dbReference>
<keyword evidence="1 3" id="KW-0853">WD repeat</keyword>
<evidence type="ECO:0000313" key="6">
    <source>
        <dbReference type="EMBL" id="KAA0156840.1"/>
    </source>
</evidence>
<feature type="domain" description="Anaphase-promoting complex subunit 4-like WD40" evidence="5">
    <location>
        <begin position="100"/>
        <end position="161"/>
    </location>
</feature>
<dbReference type="Proteomes" id="UP000323011">
    <property type="component" value="Unassembled WGS sequence"/>
</dbReference>
<organism evidence="6 7">
    <name type="scientific">Cafeteria roenbergensis</name>
    <name type="common">Marine flagellate</name>
    <dbReference type="NCBI Taxonomy" id="33653"/>
    <lineage>
        <taxon>Eukaryota</taxon>
        <taxon>Sar</taxon>
        <taxon>Stramenopiles</taxon>
        <taxon>Bigyra</taxon>
        <taxon>Opalozoa</taxon>
        <taxon>Bicosoecida</taxon>
        <taxon>Cafeteriaceae</taxon>
        <taxon>Cafeteria</taxon>
    </lineage>
</organism>
<feature type="compositionally biased region" description="Low complexity" evidence="4">
    <location>
        <begin position="780"/>
        <end position="804"/>
    </location>
</feature>
<dbReference type="PROSITE" id="PS50294">
    <property type="entry name" value="WD_REPEATS_REGION"/>
    <property type="match status" value="1"/>
</dbReference>
<feature type="region of interest" description="Disordered" evidence="4">
    <location>
        <begin position="673"/>
        <end position="752"/>
    </location>
</feature>
<keyword evidence="2" id="KW-0677">Repeat</keyword>
<feature type="compositionally biased region" description="Low complexity" evidence="4">
    <location>
        <begin position="720"/>
        <end position="730"/>
    </location>
</feature>